<protein>
    <submittedName>
        <fullName evidence="2">AraC family transcriptional regulator</fullName>
    </submittedName>
</protein>
<evidence type="ECO:0000313" key="3">
    <source>
        <dbReference type="Proteomes" id="UP000177515"/>
    </source>
</evidence>
<feature type="domain" description="Hemerythrin-like" evidence="1">
    <location>
        <begin position="5"/>
        <end position="138"/>
    </location>
</feature>
<evidence type="ECO:0000313" key="2">
    <source>
        <dbReference type="EMBL" id="AOZ06310.1"/>
    </source>
</evidence>
<organism evidence="2 3">
    <name type="scientific">Cupriavidus malaysiensis</name>
    <dbReference type="NCBI Taxonomy" id="367825"/>
    <lineage>
        <taxon>Bacteria</taxon>
        <taxon>Pseudomonadati</taxon>
        <taxon>Pseudomonadota</taxon>
        <taxon>Betaproteobacteria</taxon>
        <taxon>Burkholderiales</taxon>
        <taxon>Burkholderiaceae</taxon>
        <taxon>Cupriavidus</taxon>
    </lineage>
</organism>
<sequence length="189" mass="21700">MTDQLAVWHADHIHFSTLLDLLEEQVIAFHRGAQPNYGLMGEILYYMRNFGDRVHHPREDVAYALLVERDPGMQIVVSRLLQEHRVIATVGEEFLSRLNEAERDMITSRAALEAAVAMYLVYYRNHLSTEERHVMPRAAQLLTEQDWAEVAATVPGSPDPLFGEGVQERFTALRKQIERDARAPIQEVH</sequence>
<keyword evidence="3" id="KW-1185">Reference proteome</keyword>
<gene>
    <name evidence="2" type="ORF">BKK80_11070</name>
</gene>
<dbReference type="PANTHER" id="PTHR39966:SF1">
    <property type="entry name" value="HEMERYTHRIN-LIKE DOMAIN-CONTAINING PROTEIN"/>
    <property type="match status" value="1"/>
</dbReference>
<reference evidence="2 3" key="1">
    <citation type="submission" date="2016-10" db="EMBL/GenBank/DDBJ databases">
        <title>Complete genome sequences of three Cupriavidus strains isolated from various Malaysian environments.</title>
        <authorList>
            <person name="Abdullah A.A.-A."/>
            <person name="Shafie N.A.H."/>
            <person name="Lau N.S."/>
        </authorList>
    </citation>
    <scope>NUCLEOTIDE SEQUENCE [LARGE SCALE GENOMIC DNA]</scope>
    <source>
        <strain evidence="2 3">USMAA1020</strain>
    </source>
</reference>
<dbReference type="InterPro" id="IPR012312">
    <property type="entry name" value="Hemerythrin-like"/>
</dbReference>
<dbReference type="Pfam" id="PF01814">
    <property type="entry name" value="Hemerythrin"/>
    <property type="match status" value="1"/>
</dbReference>
<accession>A0ABN4TMQ6</accession>
<evidence type="ECO:0000259" key="1">
    <source>
        <dbReference type="Pfam" id="PF01814"/>
    </source>
</evidence>
<name>A0ABN4TMQ6_9BURK</name>
<dbReference type="Gene3D" id="1.20.120.520">
    <property type="entry name" value="nmb1532 protein domain like"/>
    <property type="match status" value="1"/>
</dbReference>
<dbReference type="Proteomes" id="UP000177515">
    <property type="component" value="Chromosome 1"/>
</dbReference>
<proteinExistence type="predicted"/>
<dbReference type="EMBL" id="CP017754">
    <property type="protein sequence ID" value="AOZ06310.1"/>
    <property type="molecule type" value="Genomic_DNA"/>
</dbReference>
<dbReference type="PANTHER" id="PTHR39966">
    <property type="entry name" value="BLL2471 PROTEIN-RELATED"/>
    <property type="match status" value="1"/>
</dbReference>
<dbReference type="RefSeq" id="WP_071069421.1">
    <property type="nucleotide sequence ID" value="NZ_CP017754.1"/>
</dbReference>